<feature type="region of interest" description="Disordered" evidence="1">
    <location>
        <begin position="59"/>
        <end position="262"/>
    </location>
</feature>
<sequence length="262" mass="29553">MAPRSPSPDHAEIFHDFEICLAVLDAEIDELEGFDPIDVYEEVTGKPTPGRRVRQAFKILTQMYRPPQDHPGNVGNPEDSAAPANVRPSSPPRRRRRSRSPMKRNPSPTSRRRRSRSPMKRSPSPTSRRRRSRSPMRSPYNPARRSRSRSPKRSSSLSRRSRSFSPKRSPSRGSGRNSHGRASRSMSRSSSVSHSRASRSRSRFSSVSHSRAERSRAASPTSARPRSPSPQGDMLPRRLQGKWSPIWSPTISRSSSPNSKKD</sequence>
<dbReference type="Proteomes" id="UP000886520">
    <property type="component" value="Chromosome 19"/>
</dbReference>
<evidence type="ECO:0000256" key="1">
    <source>
        <dbReference type="SAM" id="MobiDB-lite"/>
    </source>
</evidence>
<protein>
    <submittedName>
        <fullName evidence="2">Uncharacterized protein</fullName>
    </submittedName>
</protein>
<evidence type="ECO:0000313" key="3">
    <source>
        <dbReference type="Proteomes" id="UP000886520"/>
    </source>
</evidence>
<feature type="compositionally biased region" description="Low complexity" evidence="1">
    <location>
        <begin position="217"/>
        <end position="230"/>
    </location>
</feature>
<accession>A0A9D4UDB8</accession>
<feature type="compositionally biased region" description="Low complexity" evidence="1">
    <location>
        <begin position="243"/>
        <end position="262"/>
    </location>
</feature>
<feature type="compositionally biased region" description="Basic residues" evidence="1">
    <location>
        <begin position="92"/>
        <end position="102"/>
    </location>
</feature>
<gene>
    <name evidence="2" type="ORF">GOP47_0020352</name>
</gene>
<name>A0A9D4UDB8_ADICA</name>
<comment type="caution">
    <text evidence="2">The sequence shown here is derived from an EMBL/GenBank/DDBJ whole genome shotgun (WGS) entry which is preliminary data.</text>
</comment>
<feature type="compositionally biased region" description="Low complexity" evidence="1">
    <location>
        <begin position="153"/>
        <end position="177"/>
    </location>
</feature>
<reference evidence="2" key="1">
    <citation type="submission" date="2021-01" db="EMBL/GenBank/DDBJ databases">
        <title>Adiantum capillus-veneris genome.</title>
        <authorList>
            <person name="Fang Y."/>
            <person name="Liao Q."/>
        </authorList>
    </citation>
    <scope>NUCLEOTIDE SEQUENCE</scope>
    <source>
        <strain evidence="2">H3</strain>
        <tissue evidence="2">Leaf</tissue>
    </source>
</reference>
<dbReference type="EMBL" id="JABFUD020000019">
    <property type="protein sequence ID" value="KAI5065657.1"/>
    <property type="molecule type" value="Genomic_DNA"/>
</dbReference>
<keyword evidence="3" id="KW-1185">Reference proteome</keyword>
<organism evidence="2 3">
    <name type="scientific">Adiantum capillus-veneris</name>
    <name type="common">Maidenhair fern</name>
    <dbReference type="NCBI Taxonomy" id="13818"/>
    <lineage>
        <taxon>Eukaryota</taxon>
        <taxon>Viridiplantae</taxon>
        <taxon>Streptophyta</taxon>
        <taxon>Embryophyta</taxon>
        <taxon>Tracheophyta</taxon>
        <taxon>Polypodiopsida</taxon>
        <taxon>Polypodiidae</taxon>
        <taxon>Polypodiales</taxon>
        <taxon>Pteridineae</taxon>
        <taxon>Pteridaceae</taxon>
        <taxon>Vittarioideae</taxon>
        <taxon>Adiantum</taxon>
    </lineage>
</organism>
<feature type="compositionally biased region" description="Basic residues" evidence="1">
    <location>
        <begin position="110"/>
        <end position="119"/>
    </location>
</feature>
<dbReference type="AlphaFoldDB" id="A0A9D4UDB8"/>
<feature type="compositionally biased region" description="Low complexity" evidence="1">
    <location>
        <begin position="183"/>
        <end position="195"/>
    </location>
</feature>
<proteinExistence type="predicted"/>
<evidence type="ECO:0000313" key="2">
    <source>
        <dbReference type="EMBL" id="KAI5065657.1"/>
    </source>
</evidence>